<keyword evidence="8" id="KW-1133">Transmembrane helix</keyword>
<feature type="non-terminal residue" evidence="14">
    <location>
        <position position="1"/>
    </location>
</feature>
<dbReference type="GO" id="GO:0005506">
    <property type="term" value="F:iron ion binding"/>
    <property type="evidence" value="ECO:0007669"/>
    <property type="project" value="InterPro"/>
</dbReference>
<evidence type="ECO:0000256" key="2">
    <source>
        <dbReference type="ARBA" id="ARBA00004370"/>
    </source>
</evidence>
<keyword evidence="10 13" id="KW-0408">Iron</keyword>
<dbReference type="GO" id="GO:0020037">
    <property type="term" value="F:heme binding"/>
    <property type="evidence" value="ECO:0007669"/>
    <property type="project" value="InterPro"/>
</dbReference>
<comment type="cofactor">
    <cofactor evidence="1 13">
        <name>heme</name>
        <dbReference type="ChEBI" id="CHEBI:30413"/>
    </cofactor>
</comment>
<evidence type="ECO:0000256" key="1">
    <source>
        <dbReference type="ARBA" id="ARBA00001971"/>
    </source>
</evidence>
<dbReference type="GO" id="GO:0004497">
    <property type="term" value="F:monooxygenase activity"/>
    <property type="evidence" value="ECO:0007669"/>
    <property type="project" value="UniProtKB-KW"/>
</dbReference>
<dbReference type="InterPro" id="IPR001128">
    <property type="entry name" value="Cyt_P450"/>
</dbReference>
<evidence type="ECO:0000313" key="15">
    <source>
        <dbReference type="Proteomes" id="UP001215280"/>
    </source>
</evidence>
<dbReference type="InterPro" id="IPR036396">
    <property type="entry name" value="Cyt_P450_sf"/>
</dbReference>
<evidence type="ECO:0000256" key="4">
    <source>
        <dbReference type="ARBA" id="ARBA00010617"/>
    </source>
</evidence>
<dbReference type="SUPFAM" id="SSF48264">
    <property type="entry name" value="Cytochrome P450"/>
    <property type="match status" value="1"/>
</dbReference>
<sequence>NLLFPIVGTLCCYGLFHVLRIVYRQFTYPLRHVSGPKNPSFILGHFRQIRSDELVDEWRKEYGRIFLFKSLFSIPHLHTSDIKAVTYVLNNTALYQRTSYGRDMRRRSMGDGLLSLEMEDHKRQATYHIQNEAFGVAQIRLMTEGFVEKSIQLSDIWASRITEGNNKTPIDVFSWLGRMTLDVIGQEGESGMSPWPPPCNRLDPGFDHHFGALDPKGRPSELNLAINEQFNSPHAARNLTFRLAQSILAEVITPLFRLLPVPGARARQATREKMDYLAGHIVSESKATIKAAAEEKTFSGRKDLLSVLLKANLSTELPENHRLSDAEVVAQIPGFFIAGHETTSSAVSWALHALSLNTDAQGKLRDELFTLSTENPTMDELNSLPYLENVIREALRVHSPVRFVDRVAMEDNVLPLSKPYIDTQGKSHDCLPVPKGQILYIPIPAVNTDKDIWGDDAHEFKPERWDNIPHAVKEVPGAWANILTFLAGPHNCIGFRFSLVEIKALLFILIRAFEFQQAVAKEDIAPSPGLLQRPRVLSGTNKGPGMPLIVAPY</sequence>
<accession>A0AAD7MN15</accession>
<feature type="non-terminal residue" evidence="14">
    <location>
        <position position="553"/>
    </location>
</feature>
<evidence type="ECO:0000256" key="5">
    <source>
        <dbReference type="ARBA" id="ARBA00022617"/>
    </source>
</evidence>
<keyword evidence="12" id="KW-0472">Membrane</keyword>
<evidence type="ECO:0000256" key="9">
    <source>
        <dbReference type="ARBA" id="ARBA00023002"/>
    </source>
</evidence>
<gene>
    <name evidence="14" type="ORF">DFH07DRAFT_1003693</name>
</gene>
<keyword evidence="15" id="KW-1185">Reference proteome</keyword>
<comment type="subcellular location">
    <subcellularLocation>
        <location evidence="2">Membrane</location>
    </subcellularLocation>
</comment>
<organism evidence="14 15">
    <name type="scientific">Mycena maculata</name>
    <dbReference type="NCBI Taxonomy" id="230809"/>
    <lineage>
        <taxon>Eukaryota</taxon>
        <taxon>Fungi</taxon>
        <taxon>Dikarya</taxon>
        <taxon>Basidiomycota</taxon>
        <taxon>Agaricomycotina</taxon>
        <taxon>Agaricomycetes</taxon>
        <taxon>Agaricomycetidae</taxon>
        <taxon>Agaricales</taxon>
        <taxon>Marasmiineae</taxon>
        <taxon>Mycenaceae</taxon>
        <taxon>Mycena</taxon>
    </lineage>
</organism>
<dbReference type="Proteomes" id="UP001215280">
    <property type="component" value="Unassembled WGS sequence"/>
</dbReference>
<evidence type="ECO:0000256" key="13">
    <source>
        <dbReference type="PIRSR" id="PIRSR602401-1"/>
    </source>
</evidence>
<keyword evidence="5 13" id="KW-0349">Heme</keyword>
<evidence type="ECO:0000256" key="10">
    <source>
        <dbReference type="ARBA" id="ARBA00023004"/>
    </source>
</evidence>
<evidence type="ECO:0000256" key="7">
    <source>
        <dbReference type="ARBA" id="ARBA00022723"/>
    </source>
</evidence>
<keyword evidence="11" id="KW-0503">Monooxygenase</keyword>
<evidence type="ECO:0000256" key="12">
    <source>
        <dbReference type="ARBA" id="ARBA00023136"/>
    </source>
</evidence>
<name>A0AAD7MN15_9AGAR</name>
<keyword evidence="7 13" id="KW-0479">Metal-binding</keyword>
<evidence type="ECO:0000313" key="14">
    <source>
        <dbReference type="EMBL" id="KAJ7724569.1"/>
    </source>
</evidence>
<keyword evidence="6" id="KW-0812">Transmembrane</keyword>
<dbReference type="AlphaFoldDB" id="A0AAD7MN15"/>
<feature type="binding site" description="axial binding residue" evidence="13">
    <location>
        <position position="492"/>
    </location>
    <ligand>
        <name>heme</name>
        <dbReference type="ChEBI" id="CHEBI:30413"/>
    </ligand>
    <ligandPart>
        <name>Fe</name>
        <dbReference type="ChEBI" id="CHEBI:18248"/>
    </ligandPart>
</feature>
<dbReference type="PRINTS" id="PR00385">
    <property type="entry name" value="P450"/>
</dbReference>
<comment type="pathway">
    <text evidence="3">Secondary metabolite biosynthesis; terpenoid biosynthesis.</text>
</comment>
<protein>
    <submittedName>
        <fullName evidence="14">Cytochrome P450</fullName>
    </submittedName>
</protein>
<reference evidence="14" key="1">
    <citation type="submission" date="2023-03" db="EMBL/GenBank/DDBJ databases">
        <title>Massive genome expansion in bonnet fungi (Mycena s.s.) driven by repeated elements and novel gene families across ecological guilds.</title>
        <authorList>
            <consortium name="Lawrence Berkeley National Laboratory"/>
            <person name="Harder C.B."/>
            <person name="Miyauchi S."/>
            <person name="Viragh M."/>
            <person name="Kuo A."/>
            <person name="Thoen E."/>
            <person name="Andreopoulos B."/>
            <person name="Lu D."/>
            <person name="Skrede I."/>
            <person name="Drula E."/>
            <person name="Henrissat B."/>
            <person name="Morin E."/>
            <person name="Kohler A."/>
            <person name="Barry K."/>
            <person name="LaButti K."/>
            <person name="Morin E."/>
            <person name="Salamov A."/>
            <person name="Lipzen A."/>
            <person name="Mereny Z."/>
            <person name="Hegedus B."/>
            <person name="Baldrian P."/>
            <person name="Stursova M."/>
            <person name="Weitz H."/>
            <person name="Taylor A."/>
            <person name="Grigoriev I.V."/>
            <person name="Nagy L.G."/>
            <person name="Martin F."/>
            <person name="Kauserud H."/>
        </authorList>
    </citation>
    <scope>NUCLEOTIDE SEQUENCE</scope>
    <source>
        <strain evidence="14">CBHHK188m</strain>
    </source>
</reference>
<dbReference type="PANTHER" id="PTHR24305">
    <property type="entry name" value="CYTOCHROME P450"/>
    <property type="match status" value="1"/>
</dbReference>
<keyword evidence="9" id="KW-0560">Oxidoreductase</keyword>
<comment type="caution">
    <text evidence="14">The sequence shown here is derived from an EMBL/GenBank/DDBJ whole genome shotgun (WGS) entry which is preliminary data.</text>
</comment>
<dbReference type="PANTHER" id="PTHR24305:SF166">
    <property type="entry name" value="CYTOCHROME P450 12A4, MITOCHONDRIAL-RELATED"/>
    <property type="match status" value="1"/>
</dbReference>
<evidence type="ECO:0000256" key="11">
    <source>
        <dbReference type="ARBA" id="ARBA00023033"/>
    </source>
</evidence>
<dbReference type="GO" id="GO:0016020">
    <property type="term" value="C:membrane"/>
    <property type="evidence" value="ECO:0007669"/>
    <property type="project" value="UniProtKB-SubCell"/>
</dbReference>
<evidence type="ECO:0000256" key="8">
    <source>
        <dbReference type="ARBA" id="ARBA00022989"/>
    </source>
</evidence>
<dbReference type="EMBL" id="JARJLG010000237">
    <property type="protein sequence ID" value="KAJ7724569.1"/>
    <property type="molecule type" value="Genomic_DNA"/>
</dbReference>
<proteinExistence type="inferred from homology"/>
<dbReference type="InterPro" id="IPR002401">
    <property type="entry name" value="Cyt_P450_E_grp-I"/>
</dbReference>
<evidence type="ECO:0000256" key="6">
    <source>
        <dbReference type="ARBA" id="ARBA00022692"/>
    </source>
</evidence>
<evidence type="ECO:0000256" key="3">
    <source>
        <dbReference type="ARBA" id="ARBA00004721"/>
    </source>
</evidence>
<dbReference type="InterPro" id="IPR050121">
    <property type="entry name" value="Cytochrome_P450_monoxygenase"/>
</dbReference>
<comment type="similarity">
    <text evidence="4">Belongs to the cytochrome P450 family.</text>
</comment>
<dbReference type="Gene3D" id="1.10.630.10">
    <property type="entry name" value="Cytochrome P450"/>
    <property type="match status" value="1"/>
</dbReference>
<dbReference type="Pfam" id="PF00067">
    <property type="entry name" value="p450"/>
    <property type="match status" value="2"/>
</dbReference>
<dbReference type="GO" id="GO:0016705">
    <property type="term" value="F:oxidoreductase activity, acting on paired donors, with incorporation or reduction of molecular oxygen"/>
    <property type="evidence" value="ECO:0007669"/>
    <property type="project" value="InterPro"/>
</dbReference>
<dbReference type="PRINTS" id="PR00463">
    <property type="entry name" value="EP450I"/>
</dbReference>